<dbReference type="PROSITE" id="PS52003">
    <property type="entry name" value="OCA"/>
    <property type="match status" value="1"/>
</dbReference>
<dbReference type="GeneID" id="110079364"/>
<keyword evidence="8" id="KW-0238">DNA-binding</keyword>
<dbReference type="PANTHER" id="PTHR36689">
    <property type="entry name" value="COLORECTAL CANCER-ASSOCIATED PROTEIN 2"/>
    <property type="match status" value="1"/>
</dbReference>
<evidence type="ECO:0000256" key="2">
    <source>
        <dbReference type="ARBA" id="ARBA00023159"/>
    </source>
</evidence>
<feature type="compositionally biased region" description="Low complexity" evidence="4">
    <location>
        <begin position="160"/>
        <end position="180"/>
    </location>
</feature>
<evidence type="ECO:0000313" key="8">
    <source>
        <dbReference type="RefSeq" id="XP_072835163.1"/>
    </source>
</evidence>
<keyword evidence="2" id="KW-0010">Activator</keyword>
<keyword evidence="3" id="KW-0804">Transcription</keyword>
<keyword evidence="5" id="KW-0732">Signal</keyword>
<gene>
    <name evidence="8" type="primary">POU2AF3</name>
</gene>
<feature type="region of interest" description="Disordered" evidence="4">
    <location>
        <begin position="160"/>
        <end position="192"/>
    </location>
</feature>
<evidence type="ECO:0000259" key="6">
    <source>
        <dbReference type="PROSITE" id="PS52003"/>
    </source>
</evidence>
<feature type="domain" description="OCA" evidence="6">
    <location>
        <begin position="33"/>
        <end position="55"/>
    </location>
</feature>
<feature type="chain" id="PRO_5046099208" evidence="5">
    <location>
        <begin position="17"/>
        <end position="275"/>
    </location>
</feature>
<dbReference type="GO" id="GO:0003677">
    <property type="term" value="F:DNA binding"/>
    <property type="evidence" value="ECO:0007669"/>
    <property type="project" value="UniProtKB-KW"/>
</dbReference>
<feature type="signal peptide" evidence="5">
    <location>
        <begin position="1"/>
        <end position="16"/>
    </location>
</feature>
<sequence>FCFRLDLLPFWTRVLSLLCKTNSFFNPILPGKPKVYQGVRVKITVKELLQQRRAKQAVAEEAVSGEGCSSVQIAESFSPPSTAPFVDGGLESPSPAGCLQPWPFQNCLSCEEIPSYLEQLVESCMQTEPPLDASLGVVPGSLSCSPESYQPGLVCINQSLGPGSPGSSDPSGSFDCSYSSPQPPPYAPTSYSTPSPLEAKSCMYPSSEGIPFQSHDTQYHASPCCCTSCGSQHLDSFRVPEYFPYANTDCREYPPSVSVGDDCFGRDRHWDICYS</sequence>
<keyword evidence="8" id="KW-0371">Homeobox</keyword>
<dbReference type="InterPro" id="IPR047571">
    <property type="entry name" value="OCA"/>
</dbReference>
<evidence type="ECO:0000256" key="3">
    <source>
        <dbReference type="ARBA" id="ARBA00023163"/>
    </source>
</evidence>
<feature type="non-terminal residue" evidence="8">
    <location>
        <position position="1"/>
    </location>
</feature>
<accession>A0ABM5EPT3</accession>
<evidence type="ECO:0000313" key="7">
    <source>
        <dbReference type="Proteomes" id="UP001652642"/>
    </source>
</evidence>
<keyword evidence="1" id="KW-0805">Transcription regulation</keyword>
<keyword evidence="7" id="KW-1185">Reference proteome</keyword>
<reference evidence="8" key="1">
    <citation type="submission" date="2025-08" db="UniProtKB">
        <authorList>
            <consortium name="RefSeq"/>
        </authorList>
    </citation>
    <scope>IDENTIFICATION</scope>
</reference>
<dbReference type="InterPro" id="IPR043265">
    <property type="entry name" value="OCAT2"/>
</dbReference>
<evidence type="ECO:0000256" key="5">
    <source>
        <dbReference type="SAM" id="SignalP"/>
    </source>
</evidence>
<dbReference type="Proteomes" id="UP001652642">
    <property type="component" value="Chromosome 8"/>
</dbReference>
<evidence type="ECO:0000256" key="1">
    <source>
        <dbReference type="ARBA" id="ARBA00023015"/>
    </source>
</evidence>
<dbReference type="RefSeq" id="XP_072835163.1">
    <property type="nucleotide sequence ID" value="XM_072979062.1"/>
</dbReference>
<proteinExistence type="predicted"/>
<dbReference type="PANTHER" id="PTHR36689:SF1">
    <property type="entry name" value="POU CLASS 2 HOMEOBOX ASSOCIATING FACTOR 3"/>
    <property type="match status" value="1"/>
</dbReference>
<organism evidence="7 8">
    <name type="scientific">Pogona vitticeps</name>
    <name type="common">central bearded dragon</name>
    <dbReference type="NCBI Taxonomy" id="103695"/>
    <lineage>
        <taxon>Eukaryota</taxon>
        <taxon>Metazoa</taxon>
        <taxon>Chordata</taxon>
        <taxon>Craniata</taxon>
        <taxon>Vertebrata</taxon>
        <taxon>Euteleostomi</taxon>
        <taxon>Lepidosauria</taxon>
        <taxon>Squamata</taxon>
        <taxon>Bifurcata</taxon>
        <taxon>Unidentata</taxon>
        <taxon>Episquamata</taxon>
        <taxon>Toxicofera</taxon>
        <taxon>Iguania</taxon>
        <taxon>Acrodonta</taxon>
        <taxon>Agamidae</taxon>
        <taxon>Amphibolurinae</taxon>
        <taxon>Pogona</taxon>
    </lineage>
</organism>
<protein>
    <submittedName>
        <fullName evidence="8">POU class 2 homeobox associating factor 3</fullName>
    </submittedName>
</protein>
<name>A0ABM5EPT3_9SAUR</name>
<evidence type="ECO:0000256" key="4">
    <source>
        <dbReference type="SAM" id="MobiDB-lite"/>
    </source>
</evidence>